<dbReference type="InterPro" id="IPR015797">
    <property type="entry name" value="NUDIX_hydrolase-like_dom_sf"/>
</dbReference>
<evidence type="ECO:0000259" key="2">
    <source>
        <dbReference type="PROSITE" id="PS51462"/>
    </source>
</evidence>
<dbReference type="RefSeq" id="WP_006895546.1">
    <property type="nucleotide sequence ID" value="NZ_BAAARB010000003.1"/>
</dbReference>
<dbReference type="InterPro" id="IPR020084">
    <property type="entry name" value="NUDIX_hydrolase_CS"/>
</dbReference>
<keyword evidence="4" id="KW-1185">Reference proteome</keyword>
<dbReference type="CDD" id="cd04662">
    <property type="entry name" value="NUDIX_Hydrolase"/>
    <property type="match status" value="1"/>
</dbReference>
<evidence type="ECO:0000256" key="1">
    <source>
        <dbReference type="ARBA" id="ARBA00022801"/>
    </source>
</evidence>
<sequence length="156" mass="16927">MPKAQFSAGILLYRRRPAGFEVLLVHPGGPFFARRDDGAWSIPKGLIDEGEEPLAAARREFAEETGRPAPDGPAIDLGEVRLRSGKRVVGFALEGDLDAGAIVSNTFETVWPPKSGRVQEFPEIDRGEWFGADAARIKLNAAQAVFVERLAEALSV</sequence>
<accession>A0ABN3H6F5</accession>
<dbReference type="Gene3D" id="3.90.79.10">
    <property type="entry name" value="Nucleoside Triphosphate Pyrophosphohydrolase"/>
    <property type="match status" value="1"/>
</dbReference>
<evidence type="ECO:0000313" key="3">
    <source>
        <dbReference type="EMBL" id="GAA2370591.1"/>
    </source>
</evidence>
<dbReference type="InterPro" id="IPR000086">
    <property type="entry name" value="NUDIX_hydrolase_dom"/>
</dbReference>
<dbReference type="Proteomes" id="UP001501170">
    <property type="component" value="Unassembled WGS sequence"/>
</dbReference>
<dbReference type="PANTHER" id="PTHR21340">
    <property type="entry name" value="DIADENOSINE 5,5-P1,P4-TETRAPHOSPHATE PYROPHOSPHOHYDROLASE MUTT"/>
    <property type="match status" value="1"/>
</dbReference>
<dbReference type="EMBL" id="BAAARB010000003">
    <property type="protein sequence ID" value="GAA2370591.1"/>
    <property type="molecule type" value="Genomic_DNA"/>
</dbReference>
<gene>
    <name evidence="3" type="ORF">GCM10009855_07360</name>
</gene>
<keyword evidence="1" id="KW-0378">Hydrolase</keyword>
<comment type="caution">
    <text evidence="3">The sequence shown here is derived from an EMBL/GenBank/DDBJ whole genome shotgun (WGS) entry which is preliminary data.</text>
</comment>
<protein>
    <submittedName>
        <fullName evidence="3">NUDIX domain-containing protein</fullName>
    </submittedName>
</protein>
<dbReference type="PROSITE" id="PS51462">
    <property type="entry name" value="NUDIX"/>
    <property type="match status" value="1"/>
</dbReference>
<dbReference type="PANTHER" id="PTHR21340:SF7">
    <property type="entry name" value="NUDIX HYDROLASE DOMAIN-CONTAINING PROTEIN"/>
    <property type="match status" value="1"/>
</dbReference>
<dbReference type="Pfam" id="PF00293">
    <property type="entry name" value="NUDIX"/>
    <property type="match status" value="1"/>
</dbReference>
<dbReference type="SUPFAM" id="SSF55811">
    <property type="entry name" value="Nudix"/>
    <property type="match status" value="1"/>
</dbReference>
<dbReference type="InterPro" id="IPR051325">
    <property type="entry name" value="Nudix_hydrolase_domain"/>
</dbReference>
<organism evidence="3 4">
    <name type="scientific">Gordonia cholesterolivorans</name>
    <dbReference type="NCBI Taxonomy" id="559625"/>
    <lineage>
        <taxon>Bacteria</taxon>
        <taxon>Bacillati</taxon>
        <taxon>Actinomycetota</taxon>
        <taxon>Actinomycetes</taxon>
        <taxon>Mycobacteriales</taxon>
        <taxon>Gordoniaceae</taxon>
        <taxon>Gordonia</taxon>
    </lineage>
</organism>
<dbReference type="PROSITE" id="PS00893">
    <property type="entry name" value="NUDIX_BOX"/>
    <property type="match status" value="1"/>
</dbReference>
<evidence type="ECO:0000313" key="4">
    <source>
        <dbReference type="Proteomes" id="UP001501170"/>
    </source>
</evidence>
<name>A0ABN3H6F5_9ACTN</name>
<proteinExistence type="predicted"/>
<reference evidence="3 4" key="1">
    <citation type="journal article" date="2019" name="Int. J. Syst. Evol. Microbiol.">
        <title>The Global Catalogue of Microorganisms (GCM) 10K type strain sequencing project: providing services to taxonomists for standard genome sequencing and annotation.</title>
        <authorList>
            <consortium name="The Broad Institute Genomics Platform"/>
            <consortium name="The Broad Institute Genome Sequencing Center for Infectious Disease"/>
            <person name="Wu L."/>
            <person name="Ma J."/>
        </authorList>
    </citation>
    <scope>NUCLEOTIDE SEQUENCE [LARGE SCALE GENOMIC DNA]</scope>
    <source>
        <strain evidence="3 4">JCM 16227</strain>
    </source>
</reference>
<feature type="domain" description="Nudix hydrolase" evidence="2">
    <location>
        <begin position="3"/>
        <end position="152"/>
    </location>
</feature>